<feature type="domain" description="Glycosyl transferase family 1" evidence="1">
    <location>
        <begin position="199"/>
        <end position="361"/>
    </location>
</feature>
<dbReference type="InterPro" id="IPR001296">
    <property type="entry name" value="Glyco_trans_1"/>
</dbReference>
<name>A0A6J6MB18_9ZZZZ</name>
<proteinExistence type="predicted"/>
<dbReference type="SUPFAM" id="SSF53756">
    <property type="entry name" value="UDP-Glycosyltransferase/glycogen phosphorylase"/>
    <property type="match status" value="1"/>
</dbReference>
<reference evidence="2" key="1">
    <citation type="submission" date="2020-05" db="EMBL/GenBank/DDBJ databases">
        <authorList>
            <person name="Chiriac C."/>
            <person name="Salcher M."/>
            <person name="Ghai R."/>
            <person name="Kavagutti S V."/>
        </authorList>
    </citation>
    <scope>NUCLEOTIDE SEQUENCE</scope>
</reference>
<dbReference type="PANTHER" id="PTHR45947">
    <property type="entry name" value="SULFOQUINOVOSYL TRANSFERASE SQD2"/>
    <property type="match status" value="1"/>
</dbReference>
<dbReference type="InterPro" id="IPR050194">
    <property type="entry name" value="Glycosyltransferase_grp1"/>
</dbReference>
<accession>A0A6J6MB18</accession>
<evidence type="ECO:0000259" key="1">
    <source>
        <dbReference type="Pfam" id="PF00534"/>
    </source>
</evidence>
<dbReference type="GO" id="GO:0016757">
    <property type="term" value="F:glycosyltransferase activity"/>
    <property type="evidence" value="ECO:0007669"/>
    <property type="project" value="InterPro"/>
</dbReference>
<protein>
    <submittedName>
        <fullName evidence="2">Unannotated protein</fullName>
    </submittedName>
</protein>
<sequence>MNQHGRQDKEIQSEIWVARKGSNDPTITGHDGLRFKLSSELDRKLWKLQKSPTITWRSPARFTTITAKEINASDADVVNLHWVTDGFLSIEEIGKITKPIVWSMYDLWPVSGTEHYQATGTSERRHNGYLKTNRPADESRIDIDRNAFKRKQKNWQPMHMVPASTWLEVQTKKSALAGTWPITRISHVIDTQAFAPQNKNEARNTLNLPEGVPLVLFLASAGVHDHRKGWDLLEAALEEVQKTIPDVEVVIVGPKDEAFASKLKIHWYGFANSTKELATLYNAADVTAVPSREDNMPLTAMEAQSCGRAVVAFNIGGLPDIVEHHHTGYLAKEADSHDLAIGLIQALEDAQHANHWGQAARVRAEATWSPAVVVSKYLEIYSHVVNPQR</sequence>
<dbReference type="Gene3D" id="3.40.50.2000">
    <property type="entry name" value="Glycogen Phosphorylase B"/>
    <property type="match status" value="2"/>
</dbReference>
<organism evidence="2">
    <name type="scientific">freshwater metagenome</name>
    <dbReference type="NCBI Taxonomy" id="449393"/>
    <lineage>
        <taxon>unclassified sequences</taxon>
        <taxon>metagenomes</taxon>
        <taxon>ecological metagenomes</taxon>
    </lineage>
</organism>
<dbReference type="AlphaFoldDB" id="A0A6J6MB18"/>
<dbReference type="PANTHER" id="PTHR45947:SF3">
    <property type="entry name" value="SULFOQUINOVOSYL TRANSFERASE SQD2"/>
    <property type="match status" value="1"/>
</dbReference>
<gene>
    <name evidence="2" type="ORF">UFOPK2282_01033</name>
</gene>
<evidence type="ECO:0000313" key="2">
    <source>
        <dbReference type="EMBL" id="CAB4670168.1"/>
    </source>
</evidence>
<dbReference type="Pfam" id="PF00534">
    <property type="entry name" value="Glycos_transf_1"/>
    <property type="match status" value="1"/>
</dbReference>
<dbReference type="EMBL" id="CAEZWR010000121">
    <property type="protein sequence ID" value="CAB4670168.1"/>
    <property type="molecule type" value="Genomic_DNA"/>
</dbReference>